<dbReference type="Proteomes" id="UP000485569">
    <property type="component" value="Unassembled WGS sequence"/>
</dbReference>
<protein>
    <submittedName>
        <fullName evidence="2">Nucleotidyltransferase domain protein</fullName>
    </submittedName>
</protein>
<organism evidence="2">
    <name type="scientific">Candidatus Atribacter allofermentans</name>
    <dbReference type="NCBI Taxonomy" id="1852833"/>
    <lineage>
        <taxon>Bacteria</taxon>
        <taxon>Pseudomonadati</taxon>
        <taxon>Atribacterota</taxon>
        <taxon>Atribacteria</taxon>
        <taxon>Atribacterales</taxon>
        <taxon>Atribacteraceae</taxon>
        <taxon>Atribacter</taxon>
    </lineage>
</organism>
<evidence type="ECO:0000313" key="2">
    <source>
        <dbReference type="EMBL" id="OQA55363.1"/>
    </source>
</evidence>
<dbReference type="SUPFAM" id="SSF81301">
    <property type="entry name" value="Nucleotidyltransferase"/>
    <property type="match status" value="1"/>
</dbReference>
<dbReference type="PANTHER" id="PTHR43449:SF1">
    <property type="entry name" value="POLYMERASE BETA NUCLEOTIDYLTRANSFERASE DOMAIN-CONTAINING PROTEIN"/>
    <property type="match status" value="1"/>
</dbReference>
<sequence length="106" mass="12260">MAPNNDRERIEEIVKAFGEIIKEKIKVRHLYLYGSYTQGTYSPESDIDVAVVADNFSGDPIEDTLLLMKLRRKIDYRIEPRPFKTEDFNLSNPLAKEIINSGKEIK</sequence>
<keyword evidence="2" id="KW-0808">Transferase</keyword>
<reference evidence="2" key="1">
    <citation type="submission" date="2017-02" db="EMBL/GenBank/DDBJ databases">
        <title>Delving into the versatile metabolic prowess of the omnipresent phylum Bacteroidetes.</title>
        <authorList>
            <person name="Nobu M.K."/>
            <person name="Mei R."/>
            <person name="Narihiro T."/>
            <person name="Kuroda K."/>
            <person name="Liu W.-T."/>
        </authorList>
    </citation>
    <scope>NUCLEOTIDE SEQUENCE</scope>
    <source>
        <strain evidence="2">ADurb.Bin276</strain>
    </source>
</reference>
<name>A0A1V5SMA4_9BACT</name>
<dbReference type="InterPro" id="IPR043519">
    <property type="entry name" value="NT_sf"/>
</dbReference>
<dbReference type="InterPro" id="IPR041633">
    <property type="entry name" value="Polbeta"/>
</dbReference>
<gene>
    <name evidence="2" type="ORF">BWY41_01674</name>
</gene>
<dbReference type="GO" id="GO:0016740">
    <property type="term" value="F:transferase activity"/>
    <property type="evidence" value="ECO:0007669"/>
    <property type="project" value="UniProtKB-KW"/>
</dbReference>
<accession>A0A1V5SMA4</accession>
<proteinExistence type="predicted"/>
<comment type="caution">
    <text evidence="2">The sequence shown here is derived from an EMBL/GenBank/DDBJ whole genome shotgun (WGS) entry which is preliminary data.</text>
</comment>
<feature type="domain" description="Polymerase beta nucleotidyltransferase" evidence="1">
    <location>
        <begin position="19"/>
        <end position="105"/>
    </location>
</feature>
<dbReference type="AlphaFoldDB" id="A0A1V5SMA4"/>
<dbReference type="Pfam" id="PF18765">
    <property type="entry name" value="Polbeta"/>
    <property type="match status" value="1"/>
</dbReference>
<evidence type="ECO:0000259" key="1">
    <source>
        <dbReference type="Pfam" id="PF18765"/>
    </source>
</evidence>
<dbReference type="EMBL" id="MWBQ01000162">
    <property type="protein sequence ID" value="OQA55363.1"/>
    <property type="molecule type" value="Genomic_DNA"/>
</dbReference>
<dbReference type="CDD" id="cd05403">
    <property type="entry name" value="NT_KNTase_like"/>
    <property type="match status" value="1"/>
</dbReference>
<dbReference type="Gene3D" id="3.30.460.10">
    <property type="entry name" value="Beta Polymerase, domain 2"/>
    <property type="match status" value="1"/>
</dbReference>
<dbReference type="PANTHER" id="PTHR43449">
    <property type="entry name" value="NUCLEOTIDYLTRANSFERASE"/>
    <property type="match status" value="1"/>
</dbReference>